<keyword evidence="2" id="KW-1185">Reference proteome</keyword>
<gene>
    <name evidence="1" type="ORF">AUP40_04530</name>
</gene>
<dbReference type="EMBL" id="LPXL01000056">
    <property type="protein sequence ID" value="KZC97209.1"/>
    <property type="molecule type" value="Genomic_DNA"/>
</dbReference>
<evidence type="ECO:0000313" key="1">
    <source>
        <dbReference type="EMBL" id="KZC97209.1"/>
    </source>
</evidence>
<reference evidence="1 2" key="1">
    <citation type="submission" date="2015-12" db="EMBL/GenBank/DDBJ databases">
        <title>Genome sequence of Thalassospira xiamenensis MCCC 1A03005.</title>
        <authorList>
            <person name="Lu L."/>
            <person name="Lai Q."/>
            <person name="Shao Z."/>
            <person name="Qian P."/>
        </authorList>
    </citation>
    <scope>NUCLEOTIDE SEQUENCE [LARGE SCALE GENOMIC DNA]</scope>
    <source>
        <strain evidence="1 2">MCCC 1A03005</strain>
    </source>
</reference>
<comment type="caution">
    <text evidence="1">The sequence shown here is derived from an EMBL/GenBank/DDBJ whole genome shotgun (WGS) entry which is preliminary data.</text>
</comment>
<evidence type="ECO:0000313" key="2">
    <source>
        <dbReference type="Proteomes" id="UP000076167"/>
    </source>
</evidence>
<dbReference type="RefSeq" id="WP_063092977.1">
    <property type="nucleotide sequence ID" value="NZ_JAINWB010000003.1"/>
</dbReference>
<protein>
    <submittedName>
        <fullName evidence="1">Uncharacterized protein</fullName>
    </submittedName>
</protein>
<dbReference type="Proteomes" id="UP000076167">
    <property type="component" value="Unassembled WGS sequence"/>
</dbReference>
<proteinExistence type="predicted"/>
<name>A0ABR5XWI8_9PROT</name>
<sequence length="245" mass="27005">MFKPHETAYQVARQNFLAYAAAHEQGCASDEDRATAREQLARTDWLASVIDQLDCLRNHQDQVSDRNAHTRALGDFFALADEATVGDYPDDFKSDKAKAINLVISNATRWRKQIAECGAGFNPLLIASDIVVLQKKIDRILFGHETFRAHQIRDCTPSRIAFCVETTRPTADNAANDAGETVHIAWCAEHKPGSTRMDSLIGPYATLFYATRIANAMNRAIGITQPAATELTGNSLRMARLIAAA</sequence>
<organism evidence="1 2">
    <name type="scientific">Thalassospira xiamenensis</name>
    <dbReference type="NCBI Taxonomy" id="220697"/>
    <lineage>
        <taxon>Bacteria</taxon>
        <taxon>Pseudomonadati</taxon>
        <taxon>Pseudomonadota</taxon>
        <taxon>Alphaproteobacteria</taxon>
        <taxon>Rhodospirillales</taxon>
        <taxon>Thalassospiraceae</taxon>
        <taxon>Thalassospira</taxon>
    </lineage>
</organism>
<accession>A0ABR5XWI8</accession>